<name>A0A1L8MQ51_9STRE</name>
<dbReference type="InterPro" id="IPR000182">
    <property type="entry name" value="GNAT_dom"/>
</dbReference>
<reference evidence="3" key="1">
    <citation type="submission" date="2016-06" db="EMBL/GenBank/DDBJ databases">
        <authorList>
            <person name="de Vries S.P.W."/>
            <person name="Hadjirin N.F."/>
            <person name="Lay E.M."/>
            <person name="Zadoks R.N."/>
            <person name="Peacock S.J."/>
            <person name="Parkhill J."/>
            <person name="Grant A.J."/>
            <person name="Mcdougall S."/>
            <person name="Holmes M.A."/>
        </authorList>
    </citation>
    <scope>NUCLEOTIDE SEQUENCE [LARGE SCALE GENOMIC DNA]</scope>
    <source>
        <strain evidence="3">NZ1587</strain>
    </source>
</reference>
<feature type="domain" description="N-acetyltransferase" evidence="1">
    <location>
        <begin position="1"/>
        <end position="150"/>
    </location>
</feature>
<evidence type="ECO:0000313" key="3">
    <source>
        <dbReference type="Proteomes" id="UP000182015"/>
    </source>
</evidence>
<comment type="caution">
    <text evidence="2">The sequence shown here is derived from an EMBL/GenBank/DDBJ whole genome shotgun (WGS) entry which is preliminary data.</text>
</comment>
<proteinExistence type="predicted"/>
<dbReference type="GO" id="GO:0016747">
    <property type="term" value="F:acyltransferase activity, transferring groups other than amino-acyl groups"/>
    <property type="evidence" value="ECO:0007669"/>
    <property type="project" value="InterPro"/>
</dbReference>
<dbReference type="AlphaFoldDB" id="A0A1L8MQ51"/>
<dbReference type="EMBL" id="LZDD01000001">
    <property type="protein sequence ID" value="OJF72852.1"/>
    <property type="molecule type" value="Genomic_DNA"/>
</dbReference>
<dbReference type="Pfam" id="PF00583">
    <property type="entry name" value="Acetyltransf_1"/>
    <property type="match status" value="1"/>
</dbReference>
<evidence type="ECO:0000259" key="1">
    <source>
        <dbReference type="PROSITE" id="PS51186"/>
    </source>
</evidence>
<keyword evidence="3" id="KW-1185">Reference proteome</keyword>
<protein>
    <submittedName>
        <fullName evidence="2">GNAT family acetyltransferase</fullName>
    </submittedName>
</protein>
<sequence>MIRQEQPADYQAIDKLIRDAFARAEHADGNEQFLVKAFRQGDSYIPELALVLEENQQMIGHIIFTKAKVGQVQALVLAPLSIAPDYQKQGYGKALIEEGHRIAKALGYDLILVLGSDLYYPKFGYLPAQSFGITIPDGFPPANFMAISLQGNQHFPGSVSFAKEFGLD</sequence>
<dbReference type="CDD" id="cd04301">
    <property type="entry name" value="NAT_SF"/>
    <property type="match status" value="1"/>
</dbReference>
<keyword evidence="2" id="KW-0808">Transferase</keyword>
<dbReference type="PROSITE" id="PS51186">
    <property type="entry name" value="GNAT"/>
    <property type="match status" value="1"/>
</dbReference>
<evidence type="ECO:0000313" key="2">
    <source>
        <dbReference type="EMBL" id="OJF72852.1"/>
    </source>
</evidence>
<accession>A0A1L8MQ51</accession>
<organism evidence="2 3">
    <name type="scientific">Streptococcus bovimastitidis</name>
    <dbReference type="NCBI Taxonomy" id="1856638"/>
    <lineage>
        <taxon>Bacteria</taxon>
        <taxon>Bacillati</taxon>
        <taxon>Bacillota</taxon>
        <taxon>Bacilli</taxon>
        <taxon>Lactobacillales</taxon>
        <taxon>Streptococcaceae</taxon>
        <taxon>Streptococcus</taxon>
    </lineage>
</organism>
<dbReference type="Proteomes" id="UP000182015">
    <property type="component" value="Unassembled WGS sequence"/>
</dbReference>
<dbReference type="OrthoDB" id="9797178at2"/>
<dbReference type="Gene3D" id="3.40.630.30">
    <property type="match status" value="1"/>
</dbReference>
<dbReference type="RefSeq" id="WP_071793549.1">
    <property type="nucleotide sequence ID" value="NZ_LZDD01000001.1"/>
</dbReference>
<dbReference type="STRING" id="1856638.A9Q68_04725"/>
<dbReference type="SUPFAM" id="SSF55729">
    <property type="entry name" value="Acyl-CoA N-acyltransferases (Nat)"/>
    <property type="match status" value="1"/>
</dbReference>
<dbReference type="InterPro" id="IPR016181">
    <property type="entry name" value="Acyl_CoA_acyltransferase"/>
</dbReference>
<gene>
    <name evidence="2" type="ORF">A9Q68_04725</name>
</gene>